<dbReference type="InterPro" id="IPR028082">
    <property type="entry name" value="Peripla_BP_I"/>
</dbReference>
<comment type="subcellular location">
    <subcellularLocation>
        <location evidence="1">Cell membrane</location>
        <topology evidence="1">Lipid-anchor</topology>
    </subcellularLocation>
</comment>
<dbReference type="Pfam" id="PF02608">
    <property type="entry name" value="Bmp"/>
    <property type="match status" value="1"/>
</dbReference>
<evidence type="ECO:0000256" key="4">
    <source>
        <dbReference type="ARBA" id="ARBA00022729"/>
    </source>
</evidence>
<dbReference type="PANTHER" id="PTHR34296:SF2">
    <property type="entry name" value="ABC TRANSPORTER GUANOSINE-BINDING PROTEIN NUPN"/>
    <property type="match status" value="1"/>
</dbReference>
<evidence type="ECO:0000256" key="5">
    <source>
        <dbReference type="ARBA" id="ARBA00023136"/>
    </source>
</evidence>
<dbReference type="InterPro" id="IPR050957">
    <property type="entry name" value="BMP_lipoprotein"/>
</dbReference>
<organism evidence="8 9">
    <name type="scientific">Salinibacillus aidingensis</name>
    <dbReference type="NCBI Taxonomy" id="237684"/>
    <lineage>
        <taxon>Bacteria</taxon>
        <taxon>Bacillati</taxon>
        <taxon>Bacillota</taxon>
        <taxon>Bacilli</taxon>
        <taxon>Bacillales</taxon>
        <taxon>Bacillaceae</taxon>
        <taxon>Salinibacillus</taxon>
    </lineage>
</organism>
<comment type="similarity">
    <text evidence="2">Belongs to the BMP lipoprotein family.</text>
</comment>
<evidence type="ECO:0000256" key="3">
    <source>
        <dbReference type="ARBA" id="ARBA00022475"/>
    </source>
</evidence>
<proteinExistence type="inferred from homology"/>
<keyword evidence="4" id="KW-0732">Signal</keyword>
<keyword evidence="9" id="KW-1185">Reference proteome</keyword>
<comment type="caution">
    <text evidence="8">The sequence shown here is derived from an EMBL/GenBank/DDBJ whole genome shotgun (WGS) entry which is preliminary data.</text>
</comment>
<dbReference type="SUPFAM" id="SSF53822">
    <property type="entry name" value="Periplasmic binding protein-like I"/>
    <property type="match status" value="1"/>
</dbReference>
<dbReference type="PANTHER" id="PTHR34296">
    <property type="entry name" value="TRANSCRIPTIONAL ACTIVATOR PROTEIN MED"/>
    <property type="match status" value="1"/>
</dbReference>
<reference evidence="8 9" key="1">
    <citation type="journal article" date="2019" name="Int. J. Syst. Evol. Microbiol.">
        <title>The Global Catalogue of Microorganisms (GCM) 10K type strain sequencing project: providing services to taxonomists for standard genome sequencing and annotation.</title>
        <authorList>
            <consortium name="The Broad Institute Genomics Platform"/>
            <consortium name="The Broad Institute Genome Sequencing Center for Infectious Disease"/>
            <person name="Wu L."/>
            <person name="Ma J."/>
        </authorList>
    </citation>
    <scope>NUCLEOTIDE SEQUENCE [LARGE SCALE GENOMIC DNA]</scope>
    <source>
        <strain evidence="8 9">JCM 12389</strain>
    </source>
</reference>
<accession>A0ABN1B7I5</accession>
<evidence type="ECO:0000259" key="7">
    <source>
        <dbReference type="Pfam" id="PF02608"/>
    </source>
</evidence>
<dbReference type="Proteomes" id="UP001500880">
    <property type="component" value="Unassembled WGS sequence"/>
</dbReference>
<dbReference type="Gene3D" id="3.40.50.2300">
    <property type="match status" value="2"/>
</dbReference>
<gene>
    <name evidence="8" type="primary">med</name>
    <name evidence="8" type="ORF">GCM10008986_17440</name>
</gene>
<keyword evidence="5" id="KW-0472">Membrane</keyword>
<dbReference type="EMBL" id="BAAADO010000003">
    <property type="protein sequence ID" value="GAA0491772.1"/>
    <property type="molecule type" value="Genomic_DNA"/>
</dbReference>
<dbReference type="RefSeq" id="WP_343839834.1">
    <property type="nucleotide sequence ID" value="NZ_BAAADO010000003.1"/>
</dbReference>
<evidence type="ECO:0000313" key="9">
    <source>
        <dbReference type="Proteomes" id="UP001500880"/>
    </source>
</evidence>
<evidence type="ECO:0000256" key="6">
    <source>
        <dbReference type="ARBA" id="ARBA00023288"/>
    </source>
</evidence>
<evidence type="ECO:0000313" key="8">
    <source>
        <dbReference type="EMBL" id="GAA0491772.1"/>
    </source>
</evidence>
<dbReference type="InterPro" id="IPR003760">
    <property type="entry name" value="PnrA-like"/>
</dbReference>
<name>A0ABN1B7I5_9BACI</name>
<protein>
    <submittedName>
        <fullName evidence="8">Transcriptional regulator Med</fullName>
    </submittedName>
</protein>
<evidence type="ECO:0000256" key="2">
    <source>
        <dbReference type="ARBA" id="ARBA00008610"/>
    </source>
</evidence>
<keyword evidence="6" id="KW-0449">Lipoprotein</keyword>
<sequence length="318" mass="35570">MKKIGALIFIIFLLLTGCSNVLETGNIQNAGLLVEGSIHDQTWGKKGYLGLLNIQENMDTNVYFKEGVNTQMKVNEAVETFANKGVNLIFGHSSSYGQYFSAIDQDYPDIQFVYFNGDTYSENITSIKFNAHAMGFFAGMVAGAMTETNNVGVLGAFEWQPEIDGFYEGVKYQNSEVNVEIRMVNHWDSSEQALNRFQTLKEANIDVIYPTGDGFSVPIVNEAKESNIYAIGYISDLIDMGESTVLTSTVQHVDRLYPIIAKKFNKGELPSKVMNFDFRDDVITMGTYSDEVPKHVREDVAEAINQYKETGDLPNQIK</sequence>
<feature type="domain" description="ABC transporter substrate-binding protein PnrA-like" evidence="7">
    <location>
        <begin position="27"/>
        <end position="303"/>
    </location>
</feature>
<keyword evidence="3" id="KW-1003">Cell membrane</keyword>
<evidence type="ECO:0000256" key="1">
    <source>
        <dbReference type="ARBA" id="ARBA00004193"/>
    </source>
</evidence>
<dbReference type="PROSITE" id="PS51257">
    <property type="entry name" value="PROKAR_LIPOPROTEIN"/>
    <property type="match status" value="1"/>
</dbReference>